<organism evidence="1 2">
    <name type="scientific">Sphingomonas aerophila</name>
    <dbReference type="NCBI Taxonomy" id="1344948"/>
    <lineage>
        <taxon>Bacteria</taxon>
        <taxon>Pseudomonadati</taxon>
        <taxon>Pseudomonadota</taxon>
        <taxon>Alphaproteobacteria</taxon>
        <taxon>Sphingomonadales</taxon>
        <taxon>Sphingomonadaceae</taxon>
        <taxon>Sphingomonas</taxon>
    </lineage>
</organism>
<accession>A0A7W9BB68</accession>
<sequence length="44" mass="4581">MIGRIDALMARAGLDPDTVKRRALSGAILGLTVVAIDRLLGFGS</sequence>
<proteinExistence type="predicted"/>
<keyword evidence="2" id="KW-1185">Reference proteome</keyword>
<reference evidence="1 2" key="1">
    <citation type="submission" date="2020-08" db="EMBL/GenBank/DDBJ databases">
        <title>Genomic Encyclopedia of Type Strains, Phase IV (KMG-IV): sequencing the most valuable type-strain genomes for metagenomic binning, comparative biology and taxonomic classification.</title>
        <authorList>
            <person name="Goeker M."/>
        </authorList>
    </citation>
    <scope>NUCLEOTIDE SEQUENCE [LARGE SCALE GENOMIC DNA]</scope>
    <source>
        <strain evidence="1 2">DSM 100044</strain>
    </source>
</reference>
<dbReference type="AlphaFoldDB" id="A0A7W9BB68"/>
<comment type="caution">
    <text evidence="1">The sequence shown here is derived from an EMBL/GenBank/DDBJ whole genome shotgun (WGS) entry which is preliminary data.</text>
</comment>
<dbReference type="Proteomes" id="UP000546200">
    <property type="component" value="Unassembled WGS sequence"/>
</dbReference>
<dbReference type="RefSeq" id="WP_281396830.1">
    <property type="nucleotide sequence ID" value="NZ_JACIJK010000002.1"/>
</dbReference>
<dbReference type="EMBL" id="JACIJK010000002">
    <property type="protein sequence ID" value="MBB5713973.1"/>
    <property type="molecule type" value="Genomic_DNA"/>
</dbReference>
<name>A0A7W9BB68_9SPHN</name>
<protein>
    <submittedName>
        <fullName evidence="1">Uncharacterized protein</fullName>
    </submittedName>
</protein>
<evidence type="ECO:0000313" key="2">
    <source>
        <dbReference type="Proteomes" id="UP000546200"/>
    </source>
</evidence>
<evidence type="ECO:0000313" key="1">
    <source>
        <dbReference type="EMBL" id="MBB5713973.1"/>
    </source>
</evidence>
<gene>
    <name evidence="1" type="ORF">FHS94_000796</name>
</gene>